<evidence type="ECO:0000256" key="1">
    <source>
        <dbReference type="ARBA" id="ARBA00004251"/>
    </source>
</evidence>
<dbReference type="PANTHER" id="PTHR27002:SF1111">
    <property type="entry name" value="NON-SPECIFIC SERINE_THREONINE PROTEIN KINASE"/>
    <property type="match status" value="1"/>
</dbReference>
<dbReference type="PROSITE" id="PS50927">
    <property type="entry name" value="BULB_LECTIN"/>
    <property type="match status" value="1"/>
</dbReference>
<comment type="catalytic activity">
    <reaction evidence="18">
        <text>L-threonyl-[protein] + ATP = O-phospho-L-threonyl-[protein] + ADP + H(+)</text>
        <dbReference type="Rhea" id="RHEA:46608"/>
        <dbReference type="Rhea" id="RHEA-COMP:11060"/>
        <dbReference type="Rhea" id="RHEA-COMP:11605"/>
        <dbReference type="ChEBI" id="CHEBI:15378"/>
        <dbReference type="ChEBI" id="CHEBI:30013"/>
        <dbReference type="ChEBI" id="CHEBI:30616"/>
        <dbReference type="ChEBI" id="CHEBI:61977"/>
        <dbReference type="ChEBI" id="CHEBI:456216"/>
        <dbReference type="EC" id="2.7.11.1"/>
    </reaction>
</comment>
<evidence type="ECO:0000256" key="10">
    <source>
        <dbReference type="ARBA" id="ARBA00022741"/>
    </source>
</evidence>
<dbReference type="PANTHER" id="PTHR27002">
    <property type="entry name" value="RECEPTOR-LIKE SERINE/THREONINE-PROTEIN KINASE SD1-8"/>
    <property type="match status" value="1"/>
</dbReference>
<dbReference type="GO" id="GO:0005524">
    <property type="term" value="F:ATP binding"/>
    <property type="evidence" value="ECO:0007669"/>
    <property type="project" value="UniProtKB-KW"/>
</dbReference>
<dbReference type="Pfam" id="PF11883">
    <property type="entry name" value="DUF3403"/>
    <property type="match status" value="1"/>
</dbReference>
<dbReference type="InterPro" id="IPR036426">
    <property type="entry name" value="Bulb-type_lectin_dom_sf"/>
</dbReference>
<evidence type="ECO:0000259" key="23">
    <source>
        <dbReference type="PROSITE" id="PS50026"/>
    </source>
</evidence>
<dbReference type="GO" id="GO:0030246">
    <property type="term" value="F:carbohydrate binding"/>
    <property type="evidence" value="ECO:0007669"/>
    <property type="project" value="UniProtKB-KW"/>
</dbReference>
<evidence type="ECO:0000256" key="8">
    <source>
        <dbReference type="ARBA" id="ARBA00022729"/>
    </source>
</evidence>
<dbReference type="Gene3D" id="1.10.510.10">
    <property type="entry name" value="Transferase(Phosphotransferase) domain 1"/>
    <property type="match status" value="1"/>
</dbReference>
<dbReference type="FunFam" id="2.90.10.10:FF:000005">
    <property type="entry name" value="G-type lectin S-receptor-like serine/threonine-protein kinase"/>
    <property type="match status" value="1"/>
</dbReference>
<evidence type="ECO:0000313" key="27">
    <source>
        <dbReference type="Proteomes" id="UP000516437"/>
    </source>
</evidence>
<dbReference type="AlphaFoldDB" id="A0A6A1VD43"/>
<evidence type="ECO:0000259" key="24">
    <source>
        <dbReference type="PROSITE" id="PS50927"/>
    </source>
</evidence>
<dbReference type="FunFam" id="1.10.510.10:FF:000060">
    <property type="entry name" value="G-type lectin S-receptor-like serine/threonine-protein kinase"/>
    <property type="match status" value="1"/>
</dbReference>
<dbReference type="FunFam" id="3.30.200.20:FF:000330">
    <property type="entry name" value="G-type lectin S-receptor-like serine/threonine-protein kinase At4g03230"/>
    <property type="match status" value="1"/>
</dbReference>
<dbReference type="PROSITE" id="PS00108">
    <property type="entry name" value="PROTEIN_KINASE_ST"/>
    <property type="match status" value="1"/>
</dbReference>
<evidence type="ECO:0000256" key="9">
    <source>
        <dbReference type="ARBA" id="ARBA00022734"/>
    </source>
</evidence>
<evidence type="ECO:0000259" key="22">
    <source>
        <dbReference type="PROSITE" id="PS50011"/>
    </source>
</evidence>
<accession>A0A6A1VD43</accession>
<keyword evidence="8" id="KW-0732">Signal</keyword>
<keyword evidence="12" id="KW-0067">ATP-binding</keyword>
<keyword evidence="14 21" id="KW-0472">Membrane</keyword>
<keyword evidence="15" id="KW-1015">Disulfide bond</keyword>
<evidence type="ECO:0000256" key="4">
    <source>
        <dbReference type="ARBA" id="ARBA00022527"/>
    </source>
</evidence>
<keyword evidence="9" id="KW-0430">Lectin</keyword>
<evidence type="ECO:0000256" key="6">
    <source>
        <dbReference type="ARBA" id="ARBA00022679"/>
    </source>
</evidence>
<comment type="subcellular location">
    <subcellularLocation>
        <location evidence="1">Cell membrane</location>
        <topology evidence="1">Single-pass type I membrane protein</topology>
    </subcellularLocation>
</comment>
<dbReference type="Gene3D" id="2.90.10.10">
    <property type="entry name" value="Bulb-type lectin domain"/>
    <property type="match status" value="1"/>
</dbReference>
<evidence type="ECO:0000259" key="25">
    <source>
        <dbReference type="PROSITE" id="PS50948"/>
    </source>
</evidence>
<keyword evidence="7 21" id="KW-0812">Transmembrane</keyword>
<dbReference type="Pfam" id="PF01453">
    <property type="entry name" value="B_lectin"/>
    <property type="match status" value="1"/>
</dbReference>
<dbReference type="Pfam" id="PF00954">
    <property type="entry name" value="S_locus_glycop"/>
    <property type="match status" value="1"/>
</dbReference>
<dbReference type="InterPro" id="IPR000858">
    <property type="entry name" value="S_locus_glycoprot_dom"/>
</dbReference>
<dbReference type="PROSITE" id="PS50026">
    <property type="entry name" value="EGF_3"/>
    <property type="match status" value="1"/>
</dbReference>
<evidence type="ECO:0000256" key="13">
    <source>
        <dbReference type="ARBA" id="ARBA00022989"/>
    </source>
</evidence>
<name>A0A6A1VD43_9ROSI</name>
<dbReference type="InterPro" id="IPR008271">
    <property type="entry name" value="Ser/Thr_kinase_AS"/>
</dbReference>
<dbReference type="EMBL" id="RXIC02000024">
    <property type="protein sequence ID" value="KAB1210086.1"/>
    <property type="molecule type" value="Genomic_DNA"/>
</dbReference>
<dbReference type="GO" id="GO:0005886">
    <property type="term" value="C:plasma membrane"/>
    <property type="evidence" value="ECO:0007669"/>
    <property type="project" value="UniProtKB-SubCell"/>
</dbReference>
<dbReference type="CDD" id="cd14066">
    <property type="entry name" value="STKc_IRAK"/>
    <property type="match status" value="1"/>
</dbReference>
<feature type="domain" description="EGF-like" evidence="23">
    <location>
        <begin position="295"/>
        <end position="331"/>
    </location>
</feature>
<evidence type="ECO:0000256" key="11">
    <source>
        <dbReference type="ARBA" id="ARBA00022777"/>
    </source>
</evidence>
<evidence type="ECO:0000256" key="5">
    <source>
        <dbReference type="ARBA" id="ARBA00022536"/>
    </source>
</evidence>
<evidence type="ECO:0000256" key="15">
    <source>
        <dbReference type="ARBA" id="ARBA00023157"/>
    </source>
</evidence>
<evidence type="ECO:0000256" key="16">
    <source>
        <dbReference type="ARBA" id="ARBA00023170"/>
    </source>
</evidence>
<keyword evidence="10" id="KW-0547">Nucleotide-binding</keyword>
<keyword evidence="6" id="KW-0808">Transferase</keyword>
<sequence>MRKTIIITGSVSYMLPTVSLWYALLFFSSFLVSSARDTIKFSKLVSDDQGDTLISSGERFELGFFTPSGSSETRRYVGIWYYRSNPPTVVWVANRDNPLLGDDGVFAIAEDGNLKVLDRSGKSYWSTNLETSSPVYRTAKLMDNGNLVVSQEEQENRSGRVLWQSFGNPTDTFLPGMKIDEDLALTSWKSFDNPAPGNFTFRLDQEEVNQFIIWKRSLRYWKSGVSGKIITSDEMPSAIFYLLSNFTSSVVHNESVPYLESSLYSDTRLVMNFSGQIQYLKWETERIWSLIWEEPRDRCSVYNACGNFASCNSKNDIMCKCLPGFKPSLLDKWNAGDFSGGCTRKSTLCGKSTGSDSFLSLKTMKVGNPDSQFNARNEMECRIECLNNCQCQAYSYEVAEIAGRGGTGSSACWIWSEDLNNLQEEYDSGRNLYVRVAGSDLESTSRNCETCGTNLIPYPLSTGQKCGDPMYFSFLCNISSGQVSFEAPGGTYRVTGIYPETQKFVIQIKDADNCGDKNSQNEVLQLNESLPFHVISWCSVDPANVSSDLLFKGEDEVEIGWDPPPEPTCSLPADCKDWPNSTCNATEDGKRRCLCNANFLWDSLRVNCTQGGDGEQIDGRSRGKMSLSLIIAIAFTSVIVLIILSSTILYIYFCRRRMANGQEIRGTARKSPVFHLYDNERRVKDLIESGRFKENDAKAVDVPFFDMESILVATDYFSNANKLGQGGFGPVYKGKFPGGQEIAVKRLSSGSGQGLEEFKNEVVLIAKLQHRNLVRLLGYCVKGDEKMLLYEYMPNKSLDSFIFDRKLCVLLDWDMRINIILGIARGLIYLHQDSRLRIIHRDLKTSNILLDEEMNPKISDFGLARIFGGKETAANTNRVVGTYGYMSPEYALDGFFSVKSDVFSFGVVVLEIISGKRNTGFYQPEQALSLLGYAWHLWKEEKALDLIDKTLRESCKTHEYLKCVNVGLLCVQEDPNDRPTMSNVVFMLGSETATLPNPKQPAFIVRRCPSSRASSSSKPETCSNNVITVTLEDGR</sequence>
<evidence type="ECO:0000256" key="3">
    <source>
        <dbReference type="ARBA" id="ARBA00022475"/>
    </source>
</evidence>
<evidence type="ECO:0000256" key="18">
    <source>
        <dbReference type="ARBA" id="ARBA00047899"/>
    </source>
</evidence>
<proteinExistence type="predicted"/>
<evidence type="ECO:0000256" key="17">
    <source>
        <dbReference type="ARBA" id="ARBA00023180"/>
    </source>
</evidence>
<keyword evidence="5 20" id="KW-0245">EGF-like domain</keyword>
<keyword evidence="13 21" id="KW-1133">Transmembrane helix</keyword>
<dbReference type="Gene3D" id="3.30.200.20">
    <property type="entry name" value="Phosphorylase Kinase, domain 1"/>
    <property type="match status" value="1"/>
</dbReference>
<evidence type="ECO:0000313" key="26">
    <source>
        <dbReference type="EMBL" id="KAB1210086.1"/>
    </source>
</evidence>
<dbReference type="EC" id="2.7.11.1" evidence="2"/>
<protein>
    <recommendedName>
        <fullName evidence="2">non-specific serine/threonine protein kinase</fullName>
        <ecNumber evidence="2">2.7.11.1</ecNumber>
    </recommendedName>
</protein>
<feature type="domain" description="Bulb-type lectin" evidence="24">
    <location>
        <begin position="38"/>
        <end position="162"/>
    </location>
</feature>
<dbReference type="InterPro" id="IPR003609">
    <property type="entry name" value="Pan_app"/>
</dbReference>
<dbReference type="SUPFAM" id="SSF56112">
    <property type="entry name" value="Protein kinase-like (PK-like)"/>
    <property type="match status" value="1"/>
</dbReference>
<dbReference type="InterPro" id="IPR000719">
    <property type="entry name" value="Prot_kinase_dom"/>
</dbReference>
<dbReference type="PROSITE" id="PS50011">
    <property type="entry name" value="PROTEIN_KINASE_DOM"/>
    <property type="match status" value="1"/>
</dbReference>
<keyword evidence="3" id="KW-1003">Cell membrane</keyword>
<dbReference type="PROSITE" id="PS50948">
    <property type="entry name" value="PAN"/>
    <property type="match status" value="1"/>
</dbReference>
<evidence type="ECO:0000256" key="20">
    <source>
        <dbReference type="PROSITE-ProRule" id="PRU00076"/>
    </source>
</evidence>
<dbReference type="GO" id="GO:0048544">
    <property type="term" value="P:recognition of pollen"/>
    <property type="evidence" value="ECO:0007669"/>
    <property type="project" value="InterPro"/>
</dbReference>
<dbReference type="Pfam" id="PF07714">
    <property type="entry name" value="PK_Tyr_Ser-Thr"/>
    <property type="match status" value="1"/>
</dbReference>
<keyword evidence="17" id="KW-0325">Glycoprotein</keyword>
<evidence type="ECO:0000256" key="19">
    <source>
        <dbReference type="ARBA" id="ARBA00048679"/>
    </source>
</evidence>
<evidence type="ECO:0000256" key="14">
    <source>
        <dbReference type="ARBA" id="ARBA00023136"/>
    </source>
</evidence>
<reference evidence="26 27" key="1">
    <citation type="journal article" date="2019" name="Plant Biotechnol. J.">
        <title>The red bayberry genome and genetic basis of sex determination.</title>
        <authorList>
            <person name="Jia H.M."/>
            <person name="Jia H.J."/>
            <person name="Cai Q.L."/>
            <person name="Wang Y."/>
            <person name="Zhao H.B."/>
            <person name="Yang W.F."/>
            <person name="Wang G.Y."/>
            <person name="Li Y.H."/>
            <person name="Zhan D.L."/>
            <person name="Shen Y.T."/>
            <person name="Niu Q.F."/>
            <person name="Chang L."/>
            <person name="Qiu J."/>
            <person name="Zhao L."/>
            <person name="Xie H.B."/>
            <person name="Fu W.Y."/>
            <person name="Jin J."/>
            <person name="Li X.W."/>
            <person name="Jiao Y."/>
            <person name="Zhou C.C."/>
            <person name="Tu T."/>
            <person name="Chai C.Y."/>
            <person name="Gao J.L."/>
            <person name="Fan L.J."/>
            <person name="van de Weg E."/>
            <person name="Wang J.Y."/>
            <person name="Gao Z.S."/>
        </authorList>
    </citation>
    <scope>NUCLEOTIDE SEQUENCE [LARGE SCALE GENOMIC DNA]</scope>
    <source>
        <tissue evidence="26">Leaves</tissue>
    </source>
</reference>
<dbReference type="SUPFAM" id="SSF51110">
    <property type="entry name" value="alpha-D-mannose-specific plant lectins"/>
    <property type="match status" value="1"/>
</dbReference>
<gene>
    <name evidence="26" type="ORF">CJ030_MR6G011338</name>
</gene>
<keyword evidence="16" id="KW-0675">Receptor</keyword>
<feature type="transmembrane region" description="Helical" evidence="21">
    <location>
        <begin position="629"/>
        <end position="653"/>
    </location>
</feature>
<dbReference type="InterPro" id="IPR000742">
    <property type="entry name" value="EGF"/>
</dbReference>
<comment type="caution">
    <text evidence="26">The sequence shown here is derived from an EMBL/GenBank/DDBJ whole genome shotgun (WGS) entry which is preliminary data.</text>
</comment>
<dbReference type="SMART" id="SM00220">
    <property type="entry name" value="S_TKc"/>
    <property type="match status" value="1"/>
</dbReference>
<dbReference type="SMART" id="SM00473">
    <property type="entry name" value="PAN_AP"/>
    <property type="match status" value="1"/>
</dbReference>
<dbReference type="InterPro" id="IPR021820">
    <property type="entry name" value="S-locus_recpt_kinase_C"/>
</dbReference>
<keyword evidence="11" id="KW-0418">Kinase</keyword>
<dbReference type="Pfam" id="PF08276">
    <property type="entry name" value="PAN_2"/>
    <property type="match status" value="1"/>
</dbReference>
<dbReference type="Proteomes" id="UP000516437">
    <property type="component" value="Chromosome 6"/>
</dbReference>
<dbReference type="CDD" id="cd00028">
    <property type="entry name" value="B_lectin"/>
    <property type="match status" value="1"/>
</dbReference>
<feature type="domain" description="Protein kinase" evidence="22">
    <location>
        <begin position="717"/>
        <end position="1003"/>
    </location>
</feature>
<dbReference type="OrthoDB" id="1741851at2759"/>
<evidence type="ECO:0000256" key="21">
    <source>
        <dbReference type="SAM" id="Phobius"/>
    </source>
</evidence>
<dbReference type="CDD" id="cd01098">
    <property type="entry name" value="PAN_AP_plant"/>
    <property type="match status" value="1"/>
</dbReference>
<dbReference type="InterPro" id="IPR001245">
    <property type="entry name" value="Ser-Thr/Tyr_kinase_cat_dom"/>
</dbReference>
<dbReference type="InterPro" id="IPR011009">
    <property type="entry name" value="Kinase-like_dom_sf"/>
</dbReference>
<dbReference type="GO" id="GO:0004674">
    <property type="term" value="F:protein serine/threonine kinase activity"/>
    <property type="evidence" value="ECO:0007669"/>
    <property type="project" value="UniProtKB-KW"/>
</dbReference>
<keyword evidence="27" id="KW-1185">Reference proteome</keyword>
<feature type="domain" description="Apple" evidence="25">
    <location>
        <begin position="349"/>
        <end position="437"/>
    </location>
</feature>
<evidence type="ECO:0000256" key="12">
    <source>
        <dbReference type="ARBA" id="ARBA00022840"/>
    </source>
</evidence>
<comment type="catalytic activity">
    <reaction evidence="19">
        <text>L-seryl-[protein] + ATP = O-phospho-L-seryl-[protein] + ADP + H(+)</text>
        <dbReference type="Rhea" id="RHEA:17989"/>
        <dbReference type="Rhea" id="RHEA-COMP:9863"/>
        <dbReference type="Rhea" id="RHEA-COMP:11604"/>
        <dbReference type="ChEBI" id="CHEBI:15378"/>
        <dbReference type="ChEBI" id="CHEBI:29999"/>
        <dbReference type="ChEBI" id="CHEBI:30616"/>
        <dbReference type="ChEBI" id="CHEBI:83421"/>
        <dbReference type="ChEBI" id="CHEBI:456216"/>
        <dbReference type="EC" id="2.7.11.1"/>
    </reaction>
</comment>
<organism evidence="26 27">
    <name type="scientific">Morella rubra</name>
    <name type="common">Chinese bayberry</name>
    <dbReference type="NCBI Taxonomy" id="262757"/>
    <lineage>
        <taxon>Eukaryota</taxon>
        <taxon>Viridiplantae</taxon>
        <taxon>Streptophyta</taxon>
        <taxon>Embryophyta</taxon>
        <taxon>Tracheophyta</taxon>
        <taxon>Spermatophyta</taxon>
        <taxon>Magnoliopsida</taxon>
        <taxon>eudicotyledons</taxon>
        <taxon>Gunneridae</taxon>
        <taxon>Pentapetalae</taxon>
        <taxon>rosids</taxon>
        <taxon>fabids</taxon>
        <taxon>Fagales</taxon>
        <taxon>Myricaceae</taxon>
        <taxon>Morella</taxon>
    </lineage>
</organism>
<evidence type="ECO:0000256" key="2">
    <source>
        <dbReference type="ARBA" id="ARBA00012513"/>
    </source>
</evidence>
<dbReference type="InterPro" id="IPR001480">
    <property type="entry name" value="Bulb-type_lectin_dom"/>
</dbReference>
<comment type="caution">
    <text evidence="20">Lacks conserved residue(s) required for the propagation of feature annotation.</text>
</comment>
<keyword evidence="4" id="KW-0723">Serine/threonine-protein kinase</keyword>
<dbReference type="SMART" id="SM00108">
    <property type="entry name" value="B_lectin"/>
    <property type="match status" value="1"/>
</dbReference>
<evidence type="ECO:0000256" key="7">
    <source>
        <dbReference type="ARBA" id="ARBA00022692"/>
    </source>
</evidence>